<gene>
    <name evidence="4" type="ORF">WR25_10438</name>
</gene>
<protein>
    <recommendedName>
        <fullName evidence="3">Letm1 RBD domain-containing protein</fullName>
    </recommendedName>
</protein>
<keyword evidence="2" id="KW-1133">Transmembrane helix</keyword>
<feature type="domain" description="Letm1 RBD" evidence="3">
    <location>
        <begin position="181"/>
        <end position="261"/>
    </location>
</feature>
<organism evidence="4 5">
    <name type="scientific">Diploscapter pachys</name>
    <dbReference type="NCBI Taxonomy" id="2018661"/>
    <lineage>
        <taxon>Eukaryota</taxon>
        <taxon>Metazoa</taxon>
        <taxon>Ecdysozoa</taxon>
        <taxon>Nematoda</taxon>
        <taxon>Chromadorea</taxon>
        <taxon>Rhabditida</taxon>
        <taxon>Rhabditina</taxon>
        <taxon>Rhabditomorpha</taxon>
        <taxon>Rhabditoidea</taxon>
        <taxon>Rhabditidae</taxon>
        <taxon>Diploscapter</taxon>
    </lineage>
</organism>
<proteinExistence type="predicted"/>
<evidence type="ECO:0000313" key="4">
    <source>
        <dbReference type="EMBL" id="PAV62652.1"/>
    </source>
</evidence>
<evidence type="ECO:0000259" key="3">
    <source>
        <dbReference type="Pfam" id="PF07766"/>
    </source>
</evidence>
<evidence type="ECO:0000313" key="5">
    <source>
        <dbReference type="Proteomes" id="UP000218231"/>
    </source>
</evidence>
<evidence type="ECO:0000256" key="2">
    <source>
        <dbReference type="SAM" id="Phobius"/>
    </source>
</evidence>
<keyword evidence="2" id="KW-0812">Transmembrane</keyword>
<accession>A0A2A2JM80</accession>
<reference evidence="4 5" key="1">
    <citation type="journal article" date="2017" name="Curr. Biol.">
        <title>Genome architecture and evolution of a unichromosomal asexual nematode.</title>
        <authorList>
            <person name="Fradin H."/>
            <person name="Zegar C."/>
            <person name="Gutwein M."/>
            <person name="Lucas J."/>
            <person name="Kovtun M."/>
            <person name="Corcoran D."/>
            <person name="Baugh L.R."/>
            <person name="Kiontke K."/>
            <person name="Gunsalus K."/>
            <person name="Fitch D.H."/>
            <person name="Piano F."/>
        </authorList>
    </citation>
    <scope>NUCLEOTIDE SEQUENCE [LARGE SCALE GENOMIC DNA]</scope>
    <source>
        <strain evidence="4">PF1309</strain>
    </source>
</reference>
<dbReference type="Proteomes" id="UP000218231">
    <property type="component" value="Unassembled WGS sequence"/>
</dbReference>
<keyword evidence="5" id="KW-1185">Reference proteome</keyword>
<keyword evidence="2" id="KW-0472">Membrane</keyword>
<comment type="caution">
    <text evidence="4">The sequence shown here is derived from an EMBL/GenBank/DDBJ whole genome shotgun (WGS) entry which is preliminary data.</text>
</comment>
<sequence length="276" mass="32528">MADFTKKFRASSAGPPPSDPPKEGSLMFKYEKLLSQWPKVLALHRMVMNGSRWCFSDVKSYFSVKSDLYKGIRKIDQLTVPELEVQVQMMTEGPKMAVVCILLPLPLTVYIIGAAIIFFPRLVLTRHFWSDEQRFEYFHREVYDSQFRTLPGLITLYKKPQDVPQKFEDLDINVQFSLLRLHGIYPIPFFGMKRLLKRMEFLKELDKQIRPKINSLTERQLIFNLYIRRLDFSLLTADQMRETLRKWVEFSSNLSNVQYLLAPVHFKQPAFGDKMM</sequence>
<evidence type="ECO:0000256" key="1">
    <source>
        <dbReference type="SAM" id="MobiDB-lite"/>
    </source>
</evidence>
<dbReference type="AlphaFoldDB" id="A0A2A2JM80"/>
<dbReference type="OrthoDB" id="73691at2759"/>
<name>A0A2A2JM80_9BILA</name>
<feature type="transmembrane region" description="Helical" evidence="2">
    <location>
        <begin position="96"/>
        <end position="119"/>
    </location>
</feature>
<dbReference type="GO" id="GO:0043022">
    <property type="term" value="F:ribosome binding"/>
    <property type="evidence" value="ECO:0007669"/>
    <property type="project" value="InterPro"/>
</dbReference>
<dbReference type="STRING" id="2018661.A0A2A2JM80"/>
<dbReference type="Pfam" id="PF07766">
    <property type="entry name" value="LETM1_RBD"/>
    <property type="match status" value="1"/>
</dbReference>
<feature type="region of interest" description="Disordered" evidence="1">
    <location>
        <begin position="1"/>
        <end position="23"/>
    </location>
</feature>
<dbReference type="InterPro" id="IPR033122">
    <property type="entry name" value="LETM1-like_RBD"/>
</dbReference>
<dbReference type="EMBL" id="LIAE01010353">
    <property type="protein sequence ID" value="PAV62652.1"/>
    <property type="molecule type" value="Genomic_DNA"/>
</dbReference>